<proteinExistence type="predicted"/>
<dbReference type="Proteomes" id="UP001230156">
    <property type="component" value="Unassembled WGS sequence"/>
</dbReference>
<dbReference type="NCBIfam" id="TIGR03476">
    <property type="entry name" value="HpnL"/>
    <property type="match status" value="1"/>
</dbReference>
<sequence length="329" mass="35318">MRVRVIIGAILGVAACVFIFTRHDWDEVWQAITLLGWGLAVIILWRFASLIVAGAAWRLLFRPGFRPNFGIAVVARWICESVNGLLPVAQVGGELARARLLFHALKREGKPTSGMDAAATVIVDMTLALLAQVLFALPGLWHLWQLNETAIARVVGGVVVSVLPLVLLVAAQHQGAIKGGTALAARFGLARLVADENQAHPLWARLAALYRRTPLAASVTLAHIVAWTLRAGETYIALRMMGQDIGLLDAIMIEGLLSAARTLGFLLPAGLGVQEGALLLLCGWAGVPGHVALALALVKRARELGVCLPGLAAWAVLERPKARRHHQVR</sequence>
<dbReference type="PANTHER" id="PTHR39087:SF2">
    <property type="entry name" value="UPF0104 MEMBRANE PROTEIN MJ1595"/>
    <property type="match status" value="1"/>
</dbReference>
<accession>A0ABU0YJ01</accession>
<feature type="transmembrane region" description="Helical" evidence="6">
    <location>
        <begin position="5"/>
        <end position="22"/>
    </location>
</feature>
<dbReference type="PROSITE" id="PS51257">
    <property type="entry name" value="PROKAR_LIPOPROTEIN"/>
    <property type="match status" value="1"/>
</dbReference>
<evidence type="ECO:0000256" key="3">
    <source>
        <dbReference type="ARBA" id="ARBA00022692"/>
    </source>
</evidence>
<keyword evidence="5 6" id="KW-0472">Membrane</keyword>
<evidence type="ECO:0000256" key="2">
    <source>
        <dbReference type="ARBA" id="ARBA00022475"/>
    </source>
</evidence>
<protein>
    <submittedName>
        <fullName evidence="7">Lysylphosphatidylglycerol synthase domain-containing protein</fullName>
    </submittedName>
</protein>
<evidence type="ECO:0000256" key="1">
    <source>
        <dbReference type="ARBA" id="ARBA00004651"/>
    </source>
</evidence>
<dbReference type="EMBL" id="JAUYVI010000002">
    <property type="protein sequence ID" value="MDQ7247031.1"/>
    <property type="molecule type" value="Genomic_DNA"/>
</dbReference>
<keyword evidence="4 6" id="KW-1133">Transmembrane helix</keyword>
<reference evidence="8" key="1">
    <citation type="submission" date="2023-08" db="EMBL/GenBank/DDBJ databases">
        <title>Rhodospirillaceae gen. nov., a novel taxon isolated from the Yangtze River Yuezi River estuary sludge.</title>
        <authorList>
            <person name="Ruan L."/>
        </authorList>
    </citation>
    <scope>NUCLEOTIDE SEQUENCE [LARGE SCALE GENOMIC DNA]</scope>
    <source>
        <strain evidence="8">R-7</strain>
    </source>
</reference>
<keyword evidence="3 6" id="KW-0812">Transmembrane</keyword>
<gene>
    <name evidence="7" type="ORF">Q8A70_05115</name>
</gene>
<keyword evidence="2" id="KW-1003">Cell membrane</keyword>
<organism evidence="7 8">
    <name type="scientific">Dongia sedimenti</name>
    <dbReference type="NCBI Taxonomy" id="3064282"/>
    <lineage>
        <taxon>Bacteria</taxon>
        <taxon>Pseudomonadati</taxon>
        <taxon>Pseudomonadota</taxon>
        <taxon>Alphaproteobacteria</taxon>
        <taxon>Rhodospirillales</taxon>
        <taxon>Dongiaceae</taxon>
        <taxon>Dongia</taxon>
    </lineage>
</organism>
<keyword evidence="8" id="KW-1185">Reference proteome</keyword>
<feature type="transmembrane region" description="Helical" evidence="6">
    <location>
        <begin position="34"/>
        <end position="57"/>
    </location>
</feature>
<comment type="caution">
    <text evidence="7">The sequence shown here is derived from an EMBL/GenBank/DDBJ whole genome shotgun (WGS) entry which is preliminary data.</text>
</comment>
<feature type="transmembrane region" description="Helical" evidence="6">
    <location>
        <begin position="277"/>
        <end position="298"/>
    </location>
</feature>
<comment type="subcellular location">
    <subcellularLocation>
        <location evidence="1">Cell membrane</location>
        <topology evidence="1">Multi-pass membrane protein</topology>
    </subcellularLocation>
</comment>
<dbReference type="PANTHER" id="PTHR39087">
    <property type="entry name" value="UPF0104 MEMBRANE PROTEIN MJ1595"/>
    <property type="match status" value="1"/>
</dbReference>
<name>A0ABU0YJ01_9PROT</name>
<evidence type="ECO:0000313" key="8">
    <source>
        <dbReference type="Proteomes" id="UP001230156"/>
    </source>
</evidence>
<evidence type="ECO:0000256" key="5">
    <source>
        <dbReference type="ARBA" id="ARBA00023136"/>
    </source>
</evidence>
<feature type="transmembrane region" description="Helical" evidence="6">
    <location>
        <begin position="150"/>
        <end position="171"/>
    </location>
</feature>
<evidence type="ECO:0000256" key="6">
    <source>
        <dbReference type="SAM" id="Phobius"/>
    </source>
</evidence>
<feature type="transmembrane region" description="Helical" evidence="6">
    <location>
        <begin position="117"/>
        <end position="144"/>
    </location>
</feature>
<feature type="transmembrane region" description="Helical" evidence="6">
    <location>
        <begin position="247"/>
        <end position="271"/>
    </location>
</feature>
<evidence type="ECO:0000313" key="7">
    <source>
        <dbReference type="EMBL" id="MDQ7247031.1"/>
    </source>
</evidence>
<dbReference type="InterPro" id="IPR022791">
    <property type="entry name" value="L-PG_synthase/AglD"/>
</dbReference>
<evidence type="ECO:0000256" key="4">
    <source>
        <dbReference type="ARBA" id="ARBA00022989"/>
    </source>
</evidence>
<dbReference type="RefSeq" id="WP_379954441.1">
    <property type="nucleotide sequence ID" value="NZ_JAUYVI010000002.1"/>
</dbReference>
<dbReference type="Pfam" id="PF03706">
    <property type="entry name" value="LPG_synthase_TM"/>
    <property type="match status" value="1"/>
</dbReference>